<dbReference type="GO" id="GO:0032259">
    <property type="term" value="P:methylation"/>
    <property type="evidence" value="ECO:0007669"/>
    <property type="project" value="UniProtKB-KW"/>
</dbReference>
<gene>
    <name evidence="4" type="ORF">APY04_0077</name>
</gene>
<dbReference type="PANTHER" id="PTHR11680:SF35">
    <property type="entry name" value="SERINE HYDROXYMETHYLTRANSFERASE 1"/>
    <property type="match status" value="1"/>
</dbReference>
<reference evidence="4 5" key="1">
    <citation type="submission" date="2015-10" db="EMBL/GenBank/DDBJ databases">
        <title>Transcriptomic analysis of a linuron degrading triple-species bacterial consortium.</title>
        <authorList>
            <person name="Albers P."/>
        </authorList>
    </citation>
    <scope>NUCLEOTIDE SEQUENCE [LARGE SCALE GENOMIC DNA]</scope>
    <source>
        <strain evidence="4 5">WDL6</strain>
    </source>
</reference>
<evidence type="ECO:0000313" key="4">
    <source>
        <dbReference type="EMBL" id="KWT72515.1"/>
    </source>
</evidence>
<keyword evidence="5" id="KW-1185">Reference proteome</keyword>
<protein>
    <submittedName>
        <fullName evidence="4">Serine hydroxymethyltransferase</fullName>
        <ecNumber evidence="4">2.1.2.1</ecNumber>
    </submittedName>
</protein>
<dbReference type="PANTHER" id="PTHR11680">
    <property type="entry name" value="SERINE HYDROXYMETHYLTRANSFERASE"/>
    <property type="match status" value="1"/>
</dbReference>
<dbReference type="Proteomes" id="UP000059074">
    <property type="component" value="Unassembled WGS sequence"/>
</dbReference>
<comment type="cofactor">
    <cofactor evidence="1">
        <name>pyridoxal 5'-phosphate</name>
        <dbReference type="ChEBI" id="CHEBI:597326"/>
    </cofactor>
</comment>
<keyword evidence="2" id="KW-0663">Pyridoxal phosphate</keyword>
<dbReference type="EC" id="2.1.2.1" evidence="4"/>
<sequence length="246" mass="26709">MATSPAADPNKHFSEEWIGSAHHPVADSAVADNRERHRTCFDLIDIVACTADIMLRSRHDALILRKSKDANIASAIKTAVFSAPPCEPLIQVTAFKAMMFGPVPDPALKTYIRRLAERSFIFAQTLADSDVAITTCGNDHHLTVVDLRQMGATASTAQTALASVGIALDINLAPRDHDNPVITSGIRFPTASGTCRTFGTQEYRKIADAILATLNAVRTGTFDANRVEIRDQLRRLTKCSVLPLPC</sequence>
<dbReference type="SUPFAM" id="SSF53383">
    <property type="entry name" value="PLP-dependent transferases"/>
    <property type="match status" value="1"/>
</dbReference>
<dbReference type="AlphaFoldDB" id="A0A109BPW2"/>
<organism evidence="4 5">
    <name type="scientific">Hyphomicrobium sulfonivorans</name>
    <dbReference type="NCBI Taxonomy" id="121290"/>
    <lineage>
        <taxon>Bacteria</taxon>
        <taxon>Pseudomonadati</taxon>
        <taxon>Pseudomonadota</taxon>
        <taxon>Alphaproteobacteria</taxon>
        <taxon>Hyphomicrobiales</taxon>
        <taxon>Hyphomicrobiaceae</taxon>
        <taxon>Hyphomicrobium</taxon>
    </lineage>
</organism>
<dbReference type="EMBL" id="LMTR01000006">
    <property type="protein sequence ID" value="KWT72515.1"/>
    <property type="molecule type" value="Genomic_DNA"/>
</dbReference>
<evidence type="ECO:0000256" key="2">
    <source>
        <dbReference type="ARBA" id="ARBA00022898"/>
    </source>
</evidence>
<dbReference type="InterPro" id="IPR015421">
    <property type="entry name" value="PyrdxlP-dep_Trfase_major"/>
</dbReference>
<dbReference type="InterPro" id="IPR015422">
    <property type="entry name" value="PyrdxlP-dep_Trfase_small"/>
</dbReference>
<dbReference type="InterPro" id="IPR015424">
    <property type="entry name" value="PyrdxlP-dep_Trfase"/>
</dbReference>
<dbReference type="GO" id="GO:0019264">
    <property type="term" value="P:glycine biosynthetic process from serine"/>
    <property type="evidence" value="ECO:0007669"/>
    <property type="project" value="TreeGrafter"/>
</dbReference>
<dbReference type="GO" id="GO:0004372">
    <property type="term" value="F:glycine hydroxymethyltransferase activity"/>
    <property type="evidence" value="ECO:0007669"/>
    <property type="project" value="UniProtKB-EC"/>
</dbReference>
<dbReference type="PATRIC" id="fig|121290.4.peg.1624"/>
<dbReference type="GO" id="GO:0008168">
    <property type="term" value="F:methyltransferase activity"/>
    <property type="evidence" value="ECO:0007669"/>
    <property type="project" value="UniProtKB-KW"/>
</dbReference>
<dbReference type="InterPro" id="IPR039429">
    <property type="entry name" value="SHMT-like_dom"/>
</dbReference>
<dbReference type="Gene3D" id="3.90.1150.10">
    <property type="entry name" value="Aspartate Aminotransferase, domain 1"/>
    <property type="match status" value="1"/>
</dbReference>
<dbReference type="Gene3D" id="3.40.640.10">
    <property type="entry name" value="Type I PLP-dependent aspartate aminotransferase-like (Major domain)"/>
    <property type="match status" value="1"/>
</dbReference>
<evidence type="ECO:0000259" key="3">
    <source>
        <dbReference type="Pfam" id="PF00464"/>
    </source>
</evidence>
<name>A0A109BPW2_HYPSL</name>
<keyword evidence="4" id="KW-0808">Transferase</keyword>
<proteinExistence type="predicted"/>
<dbReference type="GO" id="GO:0005829">
    <property type="term" value="C:cytosol"/>
    <property type="evidence" value="ECO:0007669"/>
    <property type="project" value="TreeGrafter"/>
</dbReference>
<keyword evidence="4" id="KW-0489">Methyltransferase</keyword>
<dbReference type="Pfam" id="PF00464">
    <property type="entry name" value="SHMT"/>
    <property type="match status" value="1"/>
</dbReference>
<accession>A0A109BPW2</accession>
<dbReference type="GO" id="GO:0030170">
    <property type="term" value="F:pyridoxal phosphate binding"/>
    <property type="evidence" value="ECO:0007669"/>
    <property type="project" value="TreeGrafter"/>
</dbReference>
<dbReference type="STRING" id="121290.APY04_0077"/>
<dbReference type="InterPro" id="IPR049943">
    <property type="entry name" value="Ser_HO-MeTrfase-like"/>
</dbReference>
<dbReference type="RefSeq" id="WP_068458900.1">
    <property type="nucleotide sequence ID" value="NZ_LMTR01000006.1"/>
</dbReference>
<dbReference type="GO" id="GO:0046653">
    <property type="term" value="P:tetrahydrofolate metabolic process"/>
    <property type="evidence" value="ECO:0007669"/>
    <property type="project" value="TreeGrafter"/>
</dbReference>
<comment type="caution">
    <text evidence="4">The sequence shown here is derived from an EMBL/GenBank/DDBJ whole genome shotgun (WGS) entry which is preliminary data.</text>
</comment>
<evidence type="ECO:0000256" key="1">
    <source>
        <dbReference type="ARBA" id="ARBA00001933"/>
    </source>
</evidence>
<feature type="domain" description="Serine hydroxymethyltransferase-like" evidence="3">
    <location>
        <begin position="37"/>
        <end position="210"/>
    </location>
</feature>
<evidence type="ECO:0000313" key="5">
    <source>
        <dbReference type="Proteomes" id="UP000059074"/>
    </source>
</evidence>